<keyword evidence="4" id="KW-0997">Cell inner membrane</keyword>
<gene>
    <name evidence="11" type="ORF">CRP01_30610</name>
</gene>
<reference evidence="11 12" key="1">
    <citation type="submission" date="2017-10" db="EMBL/GenBank/DDBJ databases">
        <title>The draft genome sequence of Lewinella nigricans NBRC 102662.</title>
        <authorList>
            <person name="Wang K."/>
        </authorList>
    </citation>
    <scope>NUCLEOTIDE SEQUENCE [LARGE SCALE GENOMIC DNA]</scope>
    <source>
        <strain evidence="11 12">NBRC 102662</strain>
    </source>
</reference>
<dbReference type="RefSeq" id="WP_099153880.1">
    <property type="nucleotide sequence ID" value="NZ_PDUD01000037.1"/>
</dbReference>
<dbReference type="PANTHER" id="PTHR35011:SF2">
    <property type="entry name" value="2,3-DIKETO-L-GULONATE TRAP TRANSPORTER SMALL PERMEASE PROTEIN YIAM"/>
    <property type="match status" value="1"/>
</dbReference>
<evidence type="ECO:0000256" key="6">
    <source>
        <dbReference type="ARBA" id="ARBA00022989"/>
    </source>
</evidence>
<dbReference type="InterPro" id="IPR007387">
    <property type="entry name" value="TRAP_DctQ"/>
</dbReference>
<keyword evidence="5 9" id="KW-0812">Transmembrane</keyword>
<dbReference type="EMBL" id="PDUD01000037">
    <property type="protein sequence ID" value="PHN02738.1"/>
    <property type="molecule type" value="Genomic_DNA"/>
</dbReference>
<dbReference type="Pfam" id="PF04290">
    <property type="entry name" value="DctQ"/>
    <property type="match status" value="1"/>
</dbReference>
<evidence type="ECO:0000256" key="8">
    <source>
        <dbReference type="ARBA" id="ARBA00038436"/>
    </source>
</evidence>
<feature type="transmembrane region" description="Helical" evidence="9">
    <location>
        <begin position="120"/>
        <end position="142"/>
    </location>
</feature>
<dbReference type="OrthoDB" id="9815614at2"/>
<proteinExistence type="inferred from homology"/>
<evidence type="ECO:0000256" key="2">
    <source>
        <dbReference type="ARBA" id="ARBA00022448"/>
    </source>
</evidence>
<keyword evidence="12" id="KW-1185">Reference proteome</keyword>
<keyword evidence="2" id="KW-0813">Transport</keyword>
<dbReference type="GO" id="GO:0015740">
    <property type="term" value="P:C4-dicarboxylate transport"/>
    <property type="evidence" value="ECO:0007669"/>
    <property type="project" value="TreeGrafter"/>
</dbReference>
<organism evidence="11 12">
    <name type="scientific">Flavilitoribacter nigricans (strain ATCC 23147 / DSM 23189 / NBRC 102662 / NCIMB 1420 / SS-2)</name>
    <name type="common">Lewinella nigricans</name>
    <dbReference type="NCBI Taxonomy" id="1122177"/>
    <lineage>
        <taxon>Bacteria</taxon>
        <taxon>Pseudomonadati</taxon>
        <taxon>Bacteroidota</taxon>
        <taxon>Saprospiria</taxon>
        <taxon>Saprospirales</taxon>
        <taxon>Lewinellaceae</taxon>
        <taxon>Flavilitoribacter</taxon>
    </lineage>
</organism>
<keyword evidence="7 9" id="KW-0472">Membrane</keyword>
<comment type="similarity">
    <text evidence="8">Belongs to the TRAP transporter small permease family.</text>
</comment>
<dbReference type="Proteomes" id="UP000223913">
    <property type="component" value="Unassembled WGS sequence"/>
</dbReference>
<dbReference type="GO" id="GO:0022857">
    <property type="term" value="F:transmembrane transporter activity"/>
    <property type="evidence" value="ECO:0007669"/>
    <property type="project" value="TreeGrafter"/>
</dbReference>
<evidence type="ECO:0000313" key="12">
    <source>
        <dbReference type="Proteomes" id="UP000223913"/>
    </source>
</evidence>
<feature type="domain" description="Tripartite ATP-independent periplasmic transporters DctQ component" evidence="10">
    <location>
        <begin position="21"/>
        <end position="149"/>
    </location>
</feature>
<feature type="transmembrane region" description="Helical" evidence="9">
    <location>
        <begin position="44"/>
        <end position="63"/>
    </location>
</feature>
<evidence type="ECO:0000256" key="4">
    <source>
        <dbReference type="ARBA" id="ARBA00022519"/>
    </source>
</evidence>
<comment type="caution">
    <text evidence="11">The sequence shown here is derived from an EMBL/GenBank/DDBJ whole genome shotgun (WGS) entry which is preliminary data.</text>
</comment>
<protein>
    <recommendedName>
        <fullName evidence="10">Tripartite ATP-independent periplasmic transporters DctQ component domain-containing protein</fullName>
    </recommendedName>
</protein>
<keyword evidence="3" id="KW-1003">Cell membrane</keyword>
<evidence type="ECO:0000313" key="11">
    <source>
        <dbReference type="EMBL" id="PHN02738.1"/>
    </source>
</evidence>
<dbReference type="AlphaFoldDB" id="A0A2D0N2W6"/>
<keyword evidence="6 9" id="KW-1133">Transmembrane helix</keyword>
<dbReference type="InterPro" id="IPR055348">
    <property type="entry name" value="DctQ"/>
</dbReference>
<evidence type="ECO:0000256" key="1">
    <source>
        <dbReference type="ARBA" id="ARBA00004429"/>
    </source>
</evidence>
<dbReference type="PANTHER" id="PTHR35011">
    <property type="entry name" value="2,3-DIKETO-L-GULONATE TRAP TRANSPORTER SMALL PERMEASE PROTEIN YIAM"/>
    <property type="match status" value="1"/>
</dbReference>
<evidence type="ECO:0000259" key="10">
    <source>
        <dbReference type="Pfam" id="PF04290"/>
    </source>
</evidence>
<accession>A0A2D0N2W6</accession>
<evidence type="ECO:0000256" key="7">
    <source>
        <dbReference type="ARBA" id="ARBA00023136"/>
    </source>
</evidence>
<sequence>MKQKISTYLKYGTLLSAYGFIGSVLLQIFARFFLANTPPWTEEVARLCFIYAIAFAAGLALKQQYYVHLDVLFNRLPATFQRRLLLIIPAATLLLFAVLGIFAIPFILRGYQEFSPSMQIRMAFVFFSMLVLGASMSYYAALDLRKAIKNHR</sequence>
<comment type="subcellular location">
    <subcellularLocation>
        <location evidence="1">Cell inner membrane</location>
        <topology evidence="1">Multi-pass membrane protein</topology>
    </subcellularLocation>
</comment>
<evidence type="ECO:0000256" key="5">
    <source>
        <dbReference type="ARBA" id="ARBA00022692"/>
    </source>
</evidence>
<evidence type="ECO:0000256" key="3">
    <source>
        <dbReference type="ARBA" id="ARBA00022475"/>
    </source>
</evidence>
<feature type="transmembrane region" description="Helical" evidence="9">
    <location>
        <begin position="84"/>
        <end position="108"/>
    </location>
</feature>
<dbReference type="GO" id="GO:0005886">
    <property type="term" value="C:plasma membrane"/>
    <property type="evidence" value="ECO:0007669"/>
    <property type="project" value="UniProtKB-SubCell"/>
</dbReference>
<name>A0A2D0N2W6_FLAN2</name>
<feature type="transmembrane region" description="Helical" evidence="9">
    <location>
        <begin position="12"/>
        <end position="32"/>
    </location>
</feature>
<evidence type="ECO:0000256" key="9">
    <source>
        <dbReference type="SAM" id="Phobius"/>
    </source>
</evidence>